<protein>
    <submittedName>
        <fullName evidence="2">CpaD family pilus assembly protein</fullName>
    </submittedName>
</protein>
<reference evidence="3" key="1">
    <citation type="journal article" date="2019" name="Int. J. Syst. Evol. Microbiol.">
        <title>The Global Catalogue of Microorganisms (GCM) 10K type strain sequencing project: providing services to taxonomists for standard genome sequencing and annotation.</title>
        <authorList>
            <consortium name="The Broad Institute Genomics Platform"/>
            <consortium name="The Broad Institute Genome Sequencing Center for Infectious Disease"/>
            <person name="Wu L."/>
            <person name="Ma J."/>
        </authorList>
    </citation>
    <scope>NUCLEOTIDE SEQUENCE [LARGE SCALE GENOMIC DNA]</scope>
    <source>
        <strain evidence="3">DFY28</strain>
    </source>
</reference>
<comment type="caution">
    <text evidence="2">The sequence shown here is derived from an EMBL/GenBank/DDBJ whole genome shotgun (WGS) entry which is preliminary data.</text>
</comment>
<evidence type="ECO:0000256" key="1">
    <source>
        <dbReference type="SAM" id="MobiDB-lite"/>
    </source>
</evidence>
<dbReference type="PROSITE" id="PS51257">
    <property type="entry name" value="PROKAR_LIPOPROTEIN"/>
    <property type="match status" value="1"/>
</dbReference>
<dbReference type="EMBL" id="JBHUEY010000001">
    <property type="protein sequence ID" value="MFD1782866.1"/>
    <property type="molecule type" value="Genomic_DNA"/>
</dbReference>
<dbReference type="RefSeq" id="WP_377282607.1">
    <property type="nucleotide sequence ID" value="NZ_JBHRSI010000007.1"/>
</dbReference>
<dbReference type="NCBIfam" id="TIGR02522">
    <property type="entry name" value="pilus_cpaD"/>
    <property type="match status" value="1"/>
</dbReference>
<gene>
    <name evidence="2" type="ORF">ACFSC0_05635</name>
</gene>
<dbReference type="InterPro" id="IPR013361">
    <property type="entry name" value="Pilus_CpaD"/>
</dbReference>
<evidence type="ECO:0000313" key="2">
    <source>
        <dbReference type="EMBL" id="MFD1782866.1"/>
    </source>
</evidence>
<organism evidence="2 3">
    <name type="scientific">Phenylobacterium terrae</name>
    <dbReference type="NCBI Taxonomy" id="2665495"/>
    <lineage>
        <taxon>Bacteria</taxon>
        <taxon>Pseudomonadati</taxon>
        <taxon>Pseudomonadota</taxon>
        <taxon>Alphaproteobacteria</taxon>
        <taxon>Caulobacterales</taxon>
        <taxon>Caulobacteraceae</taxon>
        <taxon>Phenylobacterium</taxon>
    </lineage>
</organism>
<dbReference type="Pfam" id="PF09476">
    <property type="entry name" value="Pilus_CpaD"/>
    <property type="match status" value="1"/>
</dbReference>
<sequence length="222" mass="23126">MKSWVRPFAGLGLAAGLAACAPPEPPGAELNPRLPTENFRAEVEDEPHEVALAVHGWGLSQNQAAALSDFASGWLASGGAPIRIHVPGGPEPAAARRFGEMVRGHLADQGVPDGAIQMVESGEGGVLRVGYVRRVAVVPECGVQWSDLRRSATNEVQPNFGCAVTANIAAQIADPSDLLGPRPSDPADANRRAVVIDKYRKGQRTSAATDSQADGAVSNAVQ</sequence>
<feature type="region of interest" description="Disordered" evidence="1">
    <location>
        <begin position="199"/>
        <end position="222"/>
    </location>
</feature>
<name>A0ABW4MYL3_9CAUL</name>
<dbReference type="Proteomes" id="UP001597237">
    <property type="component" value="Unassembled WGS sequence"/>
</dbReference>
<evidence type="ECO:0000313" key="3">
    <source>
        <dbReference type="Proteomes" id="UP001597237"/>
    </source>
</evidence>
<accession>A0ABW4MYL3</accession>
<keyword evidence="3" id="KW-1185">Reference proteome</keyword>
<dbReference type="InterPro" id="IPR019027">
    <property type="entry name" value="Pilus_biogenesis_CpaD-related"/>
</dbReference>
<proteinExistence type="predicted"/>